<dbReference type="AlphaFoldDB" id="A0AAV2MYJ4"/>
<organism evidence="2 3">
    <name type="scientific">Lasius platythorax</name>
    <dbReference type="NCBI Taxonomy" id="488582"/>
    <lineage>
        <taxon>Eukaryota</taxon>
        <taxon>Metazoa</taxon>
        <taxon>Ecdysozoa</taxon>
        <taxon>Arthropoda</taxon>
        <taxon>Hexapoda</taxon>
        <taxon>Insecta</taxon>
        <taxon>Pterygota</taxon>
        <taxon>Neoptera</taxon>
        <taxon>Endopterygota</taxon>
        <taxon>Hymenoptera</taxon>
        <taxon>Apocrita</taxon>
        <taxon>Aculeata</taxon>
        <taxon>Formicoidea</taxon>
        <taxon>Formicidae</taxon>
        <taxon>Formicinae</taxon>
        <taxon>Lasius</taxon>
        <taxon>Lasius</taxon>
    </lineage>
</organism>
<evidence type="ECO:0000313" key="3">
    <source>
        <dbReference type="Proteomes" id="UP001497644"/>
    </source>
</evidence>
<sequence>MTSCSHLDVEEEAGRSLLFLDKLSDKSTGLNSRLVHELRVHARRLEASLVELRHRAEHQQGVSAHQSKANDYLVIENKRLKRDNGKIKGELELARLNNRSLRVSVSPKGHSPPSKRVRSSGHTREMGTQTESKGLSSVNPIVIPSQSSPVFGRKIRTVDRCCSPVWGVDLSVFSRLSVCSR</sequence>
<name>A0AAV2MYJ4_9HYME</name>
<dbReference type="EMBL" id="CAXIPU020000786">
    <property type="protein sequence ID" value="CAL1672662.1"/>
    <property type="molecule type" value="Genomic_DNA"/>
</dbReference>
<proteinExistence type="predicted"/>
<evidence type="ECO:0000256" key="1">
    <source>
        <dbReference type="SAM" id="MobiDB-lite"/>
    </source>
</evidence>
<evidence type="ECO:0000313" key="2">
    <source>
        <dbReference type="EMBL" id="CAL1672662.1"/>
    </source>
</evidence>
<protein>
    <submittedName>
        <fullName evidence="2">Uncharacterized protein</fullName>
    </submittedName>
</protein>
<dbReference type="Proteomes" id="UP001497644">
    <property type="component" value="Unassembled WGS sequence"/>
</dbReference>
<gene>
    <name evidence="2" type="ORF">LPLAT_LOCUS9568</name>
</gene>
<feature type="region of interest" description="Disordered" evidence="1">
    <location>
        <begin position="103"/>
        <end position="136"/>
    </location>
</feature>
<keyword evidence="3" id="KW-1185">Reference proteome</keyword>
<reference evidence="2" key="1">
    <citation type="submission" date="2024-04" db="EMBL/GenBank/DDBJ databases">
        <authorList>
            <consortium name="Molecular Ecology Group"/>
        </authorList>
    </citation>
    <scope>NUCLEOTIDE SEQUENCE</scope>
</reference>
<feature type="compositionally biased region" description="Polar residues" evidence="1">
    <location>
        <begin position="126"/>
        <end position="136"/>
    </location>
</feature>
<comment type="caution">
    <text evidence="2">The sequence shown here is derived from an EMBL/GenBank/DDBJ whole genome shotgun (WGS) entry which is preliminary data.</text>
</comment>
<accession>A0AAV2MYJ4</accession>